<organism evidence="1 2">
    <name type="scientific">Aeromonas veronii</name>
    <dbReference type="NCBI Taxonomy" id="654"/>
    <lineage>
        <taxon>Bacteria</taxon>
        <taxon>Pseudomonadati</taxon>
        <taxon>Pseudomonadota</taxon>
        <taxon>Gammaproteobacteria</taxon>
        <taxon>Aeromonadales</taxon>
        <taxon>Aeromonadaceae</taxon>
        <taxon>Aeromonas</taxon>
    </lineage>
</organism>
<protein>
    <submittedName>
        <fullName evidence="1">Uncharacterized protein</fullName>
    </submittedName>
</protein>
<gene>
    <name evidence="1" type="ORF">DAA48_25925</name>
</gene>
<dbReference type="AlphaFoldDB" id="A0A2T4MUG3"/>
<evidence type="ECO:0000313" key="2">
    <source>
        <dbReference type="Proteomes" id="UP000241986"/>
    </source>
</evidence>
<reference evidence="1 2" key="1">
    <citation type="submission" date="2018-03" db="EMBL/GenBank/DDBJ databases">
        <title>Aeromonas veronii whole genome sequencing and analysis.</title>
        <authorList>
            <person name="Xie H."/>
            <person name="Liu T."/>
            <person name="Wang K."/>
        </authorList>
    </citation>
    <scope>NUCLEOTIDE SEQUENCE [LARGE SCALE GENOMIC DNA]</scope>
    <source>
        <strain evidence="1 2">XH.VA.1</strain>
    </source>
</reference>
<accession>A0A2T4MUG3</accession>
<sequence length="102" mass="11740">MIEVETEYHITRSDLNTKPDYKCLGTCKKVWWKDDVESAPFGAQLYCQKCGGVLSSAREGFDYKITKNEPGEKVYPGSDIDVKHSSNLLEQFEHLEKTYGWK</sequence>
<proteinExistence type="predicted"/>
<dbReference type="EMBL" id="PZKL01000060">
    <property type="protein sequence ID" value="PTH78244.1"/>
    <property type="molecule type" value="Genomic_DNA"/>
</dbReference>
<dbReference type="RefSeq" id="WP_107685251.1">
    <property type="nucleotide sequence ID" value="NZ_PZKL01000060.1"/>
</dbReference>
<comment type="caution">
    <text evidence="1">The sequence shown here is derived from an EMBL/GenBank/DDBJ whole genome shotgun (WGS) entry which is preliminary data.</text>
</comment>
<dbReference type="Proteomes" id="UP000241986">
    <property type="component" value="Unassembled WGS sequence"/>
</dbReference>
<name>A0A2T4MUG3_AERVE</name>
<evidence type="ECO:0000313" key="1">
    <source>
        <dbReference type="EMBL" id="PTH78244.1"/>
    </source>
</evidence>